<name>A0AAD5IR83_ACENE</name>
<gene>
    <name evidence="1" type="ORF">LWI28_011242</name>
</gene>
<dbReference type="Proteomes" id="UP001064489">
    <property type="component" value="Chromosome 8"/>
</dbReference>
<reference evidence="1" key="1">
    <citation type="journal article" date="2022" name="Plant J.">
        <title>Strategies of tolerance reflected in two North American maple genomes.</title>
        <authorList>
            <person name="McEvoy S.L."/>
            <person name="Sezen U.U."/>
            <person name="Trouern-Trend A."/>
            <person name="McMahon S.M."/>
            <person name="Schaberg P.G."/>
            <person name="Yang J."/>
            <person name="Wegrzyn J.L."/>
            <person name="Swenson N.G."/>
        </authorList>
    </citation>
    <scope>NUCLEOTIDE SEQUENCE</scope>
    <source>
        <strain evidence="1">91603</strain>
    </source>
</reference>
<dbReference type="AlphaFoldDB" id="A0AAD5IR83"/>
<dbReference type="EMBL" id="JAJSOW010000103">
    <property type="protein sequence ID" value="KAI9174055.1"/>
    <property type="molecule type" value="Genomic_DNA"/>
</dbReference>
<reference evidence="1" key="2">
    <citation type="submission" date="2023-02" db="EMBL/GenBank/DDBJ databases">
        <authorList>
            <person name="Swenson N.G."/>
            <person name="Wegrzyn J.L."/>
            <person name="Mcevoy S.L."/>
        </authorList>
    </citation>
    <scope>NUCLEOTIDE SEQUENCE</scope>
    <source>
        <strain evidence="1">91603</strain>
        <tissue evidence="1">Leaf</tissue>
    </source>
</reference>
<accession>A0AAD5IR83</accession>
<evidence type="ECO:0000313" key="2">
    <source>
        <dbReference type="Proteomes" id="UP001064489"/>
    </source>
</evidence>
<sequence>MNTSAVDRLKIVHNMTANGTKATPYFYYQGVLRVFHTINPGQALKIVKKRYCMDVEVPQDDPDVVPIV</sequence>
<comment type="caution">
    <text evidence="1">The sequence shown here is derived from an EMBL/GenBank/DDBJ whole genome shotgun (WGS) entry which is preliminary data.</text>
</comment>
<proteinExistence type="predicted"/>
<keyword evidence="2" id="KW-1185">Reference proteome</keyword>
<evidence type="ECO:0000313" key="1">
    <source>
        <dbReference type="EMBL" id="KAI9174055.1"/>
    </source>
</evidence>
<protein>
    <submittedName>
        <fullName evidence="1">Uncharacterized protein</fullName>
    </submittedName>
</protein>
<organism evidence="1 2">
    <name type="scientific">Acer negundo</name>
    <name type="common">Box elder</name>
    <dbReference type="NCBI Taxonomy" id="4023"/>
    <lineage>
        <taxon>Eukaryota</taxon>
        <taxon>Viridiplantae</taxon>
        <taxon>Streptophyta</taxon>
        <taxon>Embryophyta</taxon>
        <taxon>Tracheophyta</taxon>
        <taxon>Spermatophyta</taxon>
        <taxon>Magnoliopsida</taxon>
        <taxon>eudicotyledons</taxon>
        <taxon>Gunneridae</taxon>
        <taxon>Pentapetalae</taxon>
        <taxon>rosids</taxon>
        <taxon>malvids</taxon>
        <taxon>Sapindales</taxon>
        <taxon>Sapindaceae</taxon>
        <taxon>Hippocastanoideae</taxon>
        <taxon>Acereae</taxon>
        <taxon>Acer</taxon>
    </lineage>
</organism>